<proteinExistence type="predicted"/>
<dbReference type="EMBL" id="PNBX01000189">
    <property type="protein sequence ID" value="TMO60841.1"/>
    <property type="molecule type" value="Genomic_DNA"/>
</dbReference>
<sequence>MDPEMNAGRRSFDYANLIAYEYLILQRSQGLTCSVKFSSDEYSVIKLLFRTSIWLSQVKAVFVLEHFLSSRMY</sequence>
<comment type="caution">
    <text evidence="1">The sequence shown here is derived from an EMBL/GenBank/DDBJ whole genome shotgun (WGS) entry which is preliminary data.</text>
</comment>
<evidence type="ECO:0000313" key="2">
    <source>
        <dbReference type="Proteomes" id="UP000307217"/>
    </source>
</evidence>
<accession>A0A5S3UW33</accession>
<organism evidence="1 2">
    <name type="scientific">Pseudoalteromonas aurantia</name>
    <dbReference type="NCBI Taxonomy" id="43654"/>
    <lineage>
        <taxon>Bacteria</taxon>
        <taxon>Pseudomonadati</taxon>
        <taxon>Pseudomonadota</taxon>
        <taxon>Gammaproteobacteria</taxon>
        <taxon>Alteromonadales</taxon>
        <taxon>Pseudoalteromonadaceae</taxon>
        <taxon>Pseudoalteromonas</taxon>
    </lineage>
</organism>
<reference evidence="2" key="2">
    <citation type="submission" date="2019-06" db="EMBL/GenBank/DDBJ databases">
        <title>Co-occurence of chitin degradation, pigmentation and bioactivity in marine Pseudoalteromonas.</title>
        <authorList>
            <person name="Sonnenschein E.C."/>
            <person name="Bech P.K."/>
        </authorList>
    </citation>
    <scope>NUCLEOTIDE SEQUENCE [LARGE SCALE GENOMIC DNA]</scope>
    <source>
        <strain evidence="2">S3790</strain>
    </source>
</reference>
<dbReference type="AlphaFoldDB" id="A0A5S3UW33"/>
<reference evidence="1 2" key="1">
    <citation type="submission" date="2018-01" db="EMBL/GenBank/DDBJ databases">
        <authorList>
            <person name="Paulsen S."/>
            <person name="Gram L.K."/>
        </authorList>
    </citation>
    <scope>NUCLEOTIDE SEQUENCE [LARGE SCALE GENOMIC DNA]</scope>
    <source>
        <strain evidence="1 2">S3790</strain>
    </source>
</reference>
<protein>
    <submittedName>
        <fullName evidence="1">Uncharacterized protein</fullName>
    </submittedName>
</protein>
<name>A0A5S3UW33_9GAMM</name>
<gene>
    <name evidence="1" type="ORF">CWC19_21100</name>
</gene>
<evidence type="ECO:0000313" key="1">
    <source>
        <dbReference type="EMBL" id="TMO60841.1"/>
    </source>
</evidence>
<dbReference type="Proteomes" id="UP000307217">
    <property type="component" value="Unassembled WGS sequence"/>
</dbReference>